<protein>
    <recommendedName>
        <fullName evidence="4">Nuclear transport factor 2 family protein</fullName>
    </recommendedName>
</protein>
<reference evidence="2 3" key="1">
    <citation type="submission" date="2020-04" db="EMBL/GenBank/DDBJ databases">
        <title>Genome sequencing of novel species.</title>
        <authorList>
            <person name="Heo J."/>
            <person name="Kim S.-J."/>
            <person name="Kim J.-S."/>
            <person name="Hong S.-B."/>
            <person name="Kwon S.-W."/>
        </authorList>
    </citation>
    <scope>NUCLEOTIDE SEQUENCE [LARGE SCALE GENOMIC DNA]</scope>
    <source>
        <strain evidence="2 3">F39-2</strain>
    </source>
</reference>
<gene>
    <name evidence="2" type="ORF">HH214_09620</name>
</gene>
<organism evidence="2 3">
    <name type="scientific">Mucilaginibacter robiniae</name>
    <dbReference type="NCBI Taxonomy" id="2728022"/>
    <lineage>
        <taxon>Bacteria</taxon>
        <taxon>Pseudomonadati</taxon>
        <taxon>Bacteroidota</taxon>
        <taxon>Sphingobacteriia</taxon>
        <taxon>Sphingobacteriales</taxon>
        <taxon>Sphingobacteriaceae</taxon>
        <taxon>Mucilaginibacter</taxon>
    </lineage>
</organism>
<evidence type="ECO:0000256" key="1">
    <source>
        <dbReference type="SAM" id="SignalP"/>
    </source>
</evidence>
<keyword evidence="3" id="KW-1185">Reference proteome</keyword>
<dbReference type="AlphaFoldDB" id="A0A7L5E384"/>
<dbReference type="Proteomes" id="UP000503278">
    <property type="component" value="Chromosome"/>
</dbReference>
<evidence type="ECO:0008006" key="4">
    <source>
        <dbReference type="Google" id="ProtNLM"/>
    </source>
</evidence>
<evidence type="ECO:0000313" key="2">
    <source>
        <dbReference type="EMBL" id="QJD96114.1"/>
    </source>
</evidence>
<accession>A0A7L5E384</accession>
<feature type="signal peptide" evidence="1">
    <location>
        <begin position="1"/>
        <end position="19"/>
    </location>
</feature>
<keyword evidence="1" id="KW-0732">Signal</keyword>
<proteinExistence type="predicted"/>
<dbReference type="KEGG" id="mrob:HH214_09620"/>
<dbReference type="RefSeq" id="WP_169607224.1">
    <property type="nucleotide sequence ID" value="NZ_CP051682.1"/>
</dbReference>
<evidence type="ECO:0000313" key="3">
    <source>
        <dbReference type="Proteomes" id="UP000503278"/>
    </source>
</evidence>
<dbReference type="EMBL" id="CP051682">
    <property type="protein sequence ID" value="QJD96114.1"/>
    <property type="molecule type" value="Genomic_DNA"/>
</dbReference>
<feature type="chain" id="PRO_5029786549" description="Nuclear transport factor 2 family protein" evidence="1">
    <location>
        <begin position="20"/>
        <end position="155"/>
    </location>
</feature>
<sequence>MKKTFFIVLVLIAALKVNAQQNKDEYKVMIDSAICIKYTAFKAATKNQNNKDYFDNLYLLNEQDQPLNYLPSSNKFKAITVYDDRNRKIIKKGIYAWKVFASLNNNRFTVTIVDFYITYKNHNYNFANGGGSKTTFDYECGSNNWKLLSSENKGN</sequence>
<name>A0A7L5E384_9SPHI</name>